<comment type="caution">
    <text evidence="11">The sequence shown here is derived from an EMBL/GenBank/DDBJ whole genome shotgun (WGS) entry which is preliminary data.</text>
</comment>
<dbReference type="PROSITE" id="PS00216">
    <property type="entry name" value="SUGAR_TRANSPORT_1"/>
    <property type="match status" value="1"/>
</dbReference>
<dbReference type="InterPro" id="IPR011701">
    <property type="entry name" value="MFS"/>
</dbReference>
<feature type="transmembrane region" description="Helical" evidence="9">
    <location>
        <begin position="342"/>
        <end position="367"/>
    </location>
</feature>
<feature type="transmembrane region" description="Helical" evidence="9">
    <location>
        <begin position="244"/>
        <end position="264"/>
    </location>
</feature>
<dbReference type="Pfam" id="PF07690">
    <property type="entry name" value="MFS_1"/>
    <property type="match status" value="1"/>
</dbReference>
<dbReference type="InterPro" id="IPR036259">
    <property type="entry name" value="MFS_trans_sf"/>
</dbReference>
<dbReference type="PANTHER" id="PTHR43528">
    <property type="entry name" value="ALPHA-KETOGLUTARATE PERMEASE"/>
    <property type="match status" value="1"/>
</dbReference>
<keyword evidence="6" id="KW-0769">Symport</keyword>
<keyword evidence="5 9" id="KW-0812">Transmembrane</keyword>
<dbReference type="InterPro" id="IPR020846">
    <property type="entry name" value="MFS_dom"/>
</dbReference>
<comment type="similarity">
    <text evidence="2">Belongs to the major facilitator superfamily. Metabolite:H+ Symporter (MHS) family (TC 2.A.1.6) family.</text>
</comment>
<feature type="transmembrane region" description="Helical" evidence="9">
    <location>
        <begin position="379"/>
        <end position="401"/>
    </location>
</feature>
<accession>A0A2N5C8P6</accession>
<dbReference type="Gene3D" id="1.20.1250.20">
    <property type="entry name" value="MFS general substrate transporter like domains"/>
    <property type="match status" value="2"/>
</dbReference>
<proteinExistence type="inferred from homology"/>
<sequence>MPTTAVPGQRASDVRAKPSQARLIVATSIGNGLEIFDFTVYSFFAAMIGAQFFPSGDPITSLLFSVGTFGLGFLMRPLGAVLLGGYADRVGRRAAMTMTIWLMALGTALIGLCPPYASIGVFAPIIVLIGRLLQGFAAGGEVGAATTYLMESGPASRRGFYVSWQTTSQAAAALVGAGFGMVLSQSLAQDALYSWGWRIPFLVGLLVAPVGIYIRRALHDTHAGQPQSATQEALPVVSLLREQGAVVVLGALLIMGGTVSLYTLVYYMPSYLTRVMHMPPQTGFMSATVSALVLLIVSPLSGLLADRLKFRKPLLLCTYGAMTALVMPVFLVVVHATPESAFLVVAAVAAFTAVMTLGGAAMVLMLLEAFPPAMRATGMALPYAIAVTFFGGTAQFVVTWLIDRTGNPLSAGWYVQACCIASFVALLVFRERKAAH</sequence>
<feature type="transmembrane region" description="Helical" evidence="9">
    <location>
        <begin position="284"/>
        <end position="304"/>
    </location>
</feature>
<dbReference type="InterPro" id="IPR005829">
    <property type="entry name" value="Sugar_transporter_CS"/>
</dbReference>
<evidence type="ECO:0000259" key="10">
    <source>
        <dbReference type="PROSITE" id="PS50850"/>
    </source>
</evidence>
<feature type="transmembrane region" description="Helical" evidence="9">
    <location>
        <begin position="99"/>
        <end position="119"/>
    </location>
</feature>
<name>A0A2N5C8P6_9BURK</name>
<evidence type="ECO:0000256" key="4">
    <source>
        <dbReference type="ARBA" id="ARBA00022475"/>
    </source>
</evidence>
<dbReference type="OrthoDB" id="8928856at2"/>
<evidence type="ECO:0000256" key="5">
    <source>
        <dbReference type="ARBA" id="ARBA00022692"/>
    </source>
</evidence>
<evidence type="ECO:0000256" key="7">
    <source>
        <dbReference type="ARBA" id="ARBA00022989"/>
    </source>
</evidence>
<evidence type="ECO:0000256" key="6">
    <source>
        <dbReference type="ARBA" id="ARBA00022847"/>
    </source>
</evidence>
<dbReference type="FunFam" id="1.20.1250.20:FF:000001">
    <property type="entry name" value="Dicarboxylate MFS transporter"/>
    <property type="match status" value="1"/>
</dbReference>
<feature type="transmembrane region" description="Helical" evidence="9">
    <location>
        <begin position="195"/>
        <end position="214"/>
    </location>
</feature>
<dbReference type="PANTHER" id="PTHR43528:SF3">
    <property type="entry name" value="CITRATE-PROTON SYMPORTER"/>
    <property type="match status" value="1"/>
</dbReference>
<feature type="domain" description="Major facilitator superfamily (MFS) profile" evidence="10">
    <location>
        <begin position="23"/>
        <end position="434"/>
    </location>
</feature>
<dbReference type="PROSITE" id="PS00217">
    <property type="entry name" value="SUGAR_TRANSPORT_2"/>
    <property type="match status" value="1"/>
</dbReference>
<reference evidence="11 12" key="1">
    <citation type="submission" date="2017-12" db="EMBL/GenBank/DDBJ databases">
        <title>Genome sequence of the active heterotrophic nitrifier-denitrifier, Cupriavidus pauculus UM1.</title>
        <authorList>
            <person name="Putonti C."/>
            <person name="Castignetti D."/>
        </authorList>
    </citation>
    <scope>NUCLEOTIDE SEQUENCE [LARGE SCALE GENOMIC DNA]</scope>
    <source>
        <strain evidence="11 12">UM1</strain>
    </source>
</reference>
<feature type="transmembrane region" description="Helical" evidence="9">
    <location>
        <begin position="59"/>
        <end position="87"/>
    </location>
</feature>
<dbReference type="Proteomes" id="UP000234341">
    <property type="component" value="Unassembled WGS sequence"/>
</dbReference>
<dbReference type="PROSITE" id="PS50850">
    <property type="entry name" value="MFS"/>
    <property type="match status" value="1"/>
</dbReference>
<keyword evidence="4" id="KW-1003">Cell membrane</keyword>
<keyword evidence="7 9" id="KW-1133">Transmembrane helix</keyword>
<evidence type="ECO:0000256" key="2">
    <source>
        <dbReference type="ARBA" id="ARBA00008240"/>
    </source>
</evidence>
<feature type="transmembrane region" description="Helical" evidence="9">
    <location>
        <begin position="316"/>
        <end position="336"/>
    </location>
</feature>
<dbReference type="InterPro" id="IPR051084">
    <property type="entry name" value="H+-coupled_symporters"/>
</dbReference>
<comment type="subcellular location">
    <subcellularLocation>
        <location evidence="1">Cell membrane</location>
        <topology evidence="1">Multi-pass membrane protein</topology>
    </subcellularLocation>
</comment>
<dbReference type="GO" id="GO:0005886">
    <property type="term" value="C:plasma membrane"/>
    <property type="evidence" value="ECO:0007669"/>
    <property type="project" value="UniProtKB-SubCell"/>
</dbReference>
<dbReference type="SUPFAM" id="SSF103473">
    <property type="entry name" value="MFS general substrate transporter"/>
    <property type="match status" value="1"/>
</dbReference>
<protein>
    <submittedName>
        <fullName evidence="11">MFS transporter</fullName>
    </submittedName>
</protein>
<organism evidence="11 12">
    <name type="scientific">Cupriavidus pauculus</name>
    <dbReference type="NCBI Taxonomy" id="82633"/>
    <lineage>
        <taxon>Bacteria</taxon>
        <taxon>Pseudomonadati</taxon>
        <taxon>Pseudomonadota</taxon>
        <taxon>Betaproteobacteria</taxon>
        <taxon>Burkholderiales</taxon>
        <taxon>Burkholderiaceae</taxon>
        <taxon>Cupriavidus</taxon>
    </lineage>
</organism>
<evidence type="ECO:0000256" key="3">
    <source>
        <dbReference type="ARBA" id="ARBA00022448"/>
    </source>
</evidence>
<gene>
    <name evidence="11" type="ORF">CYJ10_21805</name>
</gene>
<dbReference type="GO" id="GO:0015293">
    <property type="term" value="F:symporter activity"/>
    <property type="evidence" value="ECO:0007669"/>
    <property type="project" value="UniProtKB-KW"/>
</dbReference>
<evidence type="ECO:0000313" key="12">
    <source>
        <dbReference type="Proteomes" id="UP000234341"/>
    </source>
</evidence>
<evidence type="ECO:0000256" key="9">
    <source>
        <dbReference type="SAM" id="Phobius"/>
    </source>
</evidence>
<evidence type="ECO:0000256" key="8">
    <source>
        <dbReference type="ARBA" id="ARBA00023136"/>
    </source>
</evidence>
<keyword evidence="8 9" id="KW-0472">Membrane</keyword>
<dbReference type="EMBL" id="PJRP01000011">
    <property type="protein sequence ID" value="PLP98579.1"/>
    <property type="molecule type" value="Genomic_DNA"/>
</dbReference>
<evidence type="ECO:0000313" key="11">
    <source>
        <dbReference type="EMBL" id="PLP98579.1"/>
    </source>
</evidence>
<dbReference type="AlphaFoldDB" id="A0A2N5C8P6"/>
<keyword evidence="3" id="KW-0813">Transport</keyword>
<evidence type="ECO:0000256" key="1">
    <source>
        <dbReference type="ARBA" id="ARBA00004651"/>
    </source>
</evidence>
<feature type="transmembrane region" description="Helical" evidence="9">
    <location>
        <begin position="413"/>
        <end position="429"/>
    </location>
</feature>